<organism evidence="3 4">
    <name type="scientific">Populus deltoides</name>
    <name type="common">Eastern poplar</name>
    <name type="synonym">Eastern cottonwood</name>
    <dbReference type="NCBI Taxonomy" id="3696"/>
    <lineage>
        <taxon>Eukaryota</taxon>
        <taxon>Viridiplantae</taxon>
        <taxon>Streptophyta</taxon>
        <taxon>Embryophyta</taxon>
        <taxon>Tracheophyta</taxon>
        <taxon>Spermatophyta</taxon>
        <taxon>Magnoliopsida</taxon>
        <taxon>eudicotyledons</taxon>
        <taxon>Gunneridae</taxon>
        <taxon>Pentapetalae</taxon>
        <taxon>rosids</taxon>
        <taxon>fabids</taxon>
        <taxon>Malpighiales</taxon>
        <taxon>Salicaceae</taxon>
        <taxon>Saliceae</taxon>
        <taxon>Populus</taxon>
    </lineage>
</organism>
<comment type="caution">
    <text evidence="3">The sequence shown here is derived from an EMBL/GenBank/DDBJ whole genome shotgun (WGS) entry which is preliminary data.</text>
</comment>
<feature type="signal peptide" evidence="2">
    <location>
        <begin position="1"/>
        <end position="26"/>
    </location>
</feature>
<feature type="transmembrane region" description="Helical" evidence="1">
    <location>
        <begin position="152"/>
        <end position="175"/>
    </location>
</feature>
<evidence type="ECO:0000313" key="4">
    <source>
        <dbReference type="Proteomes" id="UP000807159"/>
    </source>
</evidence>
<evidence type="ECO:0000313" key="3">
    <source>
        <dbReference type="EMBL" id="KAH8479544.1"/>
    </source>
</evidence>
<keyword evidence="2" id="KW-0732">Signal</keyword>
<proteinExistence type="predicted"/>
<keyword evidence="4" id="KW-1185">Reference proteome</keyword>
<feature type="transmembrane region" description="Helical" evidence="1">
    <location>
        <begin position="72"/>
        <end position="90"/>
    </location>
</feature>
<dbReference type="AlphaFoldDB" id="A0A8T2WFT7"/>
<dbReference type="Proteomes" id="UP000807159">
    <property type="component" value="Unassembled WGS sequence"/>
</dbReference>
<name>A0A8T2WFT7_POPDE</name>
<feature type="transmembrane region" description="Helical" evidence="1">
    <location>
        <begin position="187"/>
        <end position="208"/>
    </location>
</feature>
<feature type="transmembrane region" description="Helical" evidence="1">
    <location>
        <begin position="220"/>
        <end position="244"/>
    </location>
</feature>
<sequence length="247" mass="26980">MLRAGRAWFLISAWVSCCPLFLVVSALICFGCNLDGPPLCMSLHGLSFNLDGWELLIGYTSFSGCDDERARHALACGLICLVLQLLVAFVDTGPDGFLRLCMDGYALHGWLAIVSTWAAKSSSSLHDKPPRLPLLWMLLHVVPYHMGGSSWWLGFSFIVVASLKCFILCLSLLCALPIGWFHLSPFVCLRSLSTWGYLYGGLLILYGSNRLAPFFVCVDLLHGFLSCSSTCLLFAPACGFLALVSPA</sequence>
<keyword evidence="1" id="KW-1133">Transmembrane helix</keyword>
<feature type="transmembrane region" description="Helical" evidence="1">
    <location>
        <begin position="96"/>
        <end position="118"/>
    </location>
</feature>
<keyword evidence="1" id="KW-0472">Membrane</keyword>
<reference evidence="3" key="1">
    <citation type="journal article" date="2021" name="J. Hered.">
        <title>Genome Assembly of Salicaceae Populus deltoides (Eastern Cottonwood) I-69 Based on Nanopore Sequencing and Hi-C Technologies.</title>
        <authorList>
            <person name="Bai S."/>
            <person name="Wu H."/>
            <person name="Zhang J."/>
            <person name="Pan Z."/>
            <person name="Zhao W."/>
            <person name="Li Z."/>
            <person name="Tong C."/>
        </authorList>
    </citation>
    <scope>NUCLEOTIDE SEQUENCE</scope>
    <source>
        <tissue evidence="3">Leaf</tissue>
    </source>
</reference>
<keyword evidence="1" id="KW-0812">Transmembrane</keyword>
<protein>
    <recommendedName>
        <fullName evidence="5">Transmembrane protein</fullName>
    </recommendedName>
</protein>
<dbReference type="PROSITE" id="PS51257">
    <property type="entry name" value="PROKAR_LIPOPROTEIN"/>
    <property type="match status" value="1"/>
</dbReference>
<evidence type="ECO:0000256" key="1">
    <source>
        <dbReference type="SAM" id="Phobius"/>
    </source>
</evidence>
<accession>A0A8T2WFT7</accession>
<dbReference type="EMBL" id="JACEGQ020000160">
    <property type="protein sequence ID" value="KAH8479544.1"/>
    <property type="molecule type" value="Genomic_DNA"/>
</dbReference>
<gene>
    <name evidence="3" type="ORF">H0E87_031579</name>
</gene>
<feature type="chain" id="PRO_5035918554" description="Transmembrane protein" evidence="2">
    <location>
        <begin position="27"/>
        <end position="247"/>
    </location>
</feature>
<evidence type="ECO:0008006" key="5">
    <source>
        <dbReference type="Google" id="ProtNLM"/>
    </source>
</evidence>
<evidence type="ECO:0000256" key="2">
    <source>
        <dbReference type="SAM" id="SignalP"/>
    </source>
</evidence>